<gene>
    <name evidence="2" type="ORF">UFOPK1835_01365</name>
</gene>
<dbReference type="InterPro" id="IPR009725">
    <property type="entry name" value="3_dmu_93_MTrfase"/>
</dbReference>
<dbReference type="AlphaFoldDB" id="A0A6J6HS39"/>
<protein>
    <submittedName>
        <fullName evidence="2">Unannotated protein</fullName>
    </submittedName>
</protein>
<reference evidence="2" key="1">
    <citation type="submission" date="2020-05" db="EMBL/GenBank/DDBJ databases">
        <authorList>
            <person name="Chiriac C."/>
            <person name="Salcher M."/>
            <person name="Ghai R."/>
            <person name="Kavagutti S V."/>
        </authorList>
    </citation>
    <scope>NUCLEOTIDE SEQUENCE</scope>
</reference>
<dbReference type="InterPro" id="IPR028973">
    <property type="entry name" value="PhnB-like"/>
</dbReference>
<dbReference type="PANTHER" id="PTHR33990">
    <property type="entry name" value="PROTEIN YJDN-RELATED"/>
    <property type="match status" value="1"/>
</dbReference>
<organism evidence="2">
    <name type="scientific">freshwater metagenome</name>
    <dbReference type="NCBI Taxonomy" id="449393"/>
    <lineage>
        <taxon>unclassified sequences</taxon>
        <taxon>metagenomes</taxon>
        <taxon>ecological metagenomes</taxon>
    </lineage>
</organism>
<dbReference type="EMBL" id="CAEZUP010000060">
    <property type="protein sequence ID" value="CAB4615383.1"/>
    <property type="molecule type" value="Genomic_DNA"/>
</dbReference>
<dbReference type="Gene3D" id="3.10.180.10">
    <property type="entry name" value="2,3-Dihydroxybiphenyl 1,2-Dioxygenase, domain 1"/>
    <property type="match status" value="1"/>
</dbReference>
<name>A0A6J6HS39_9ZZZZ</name>
<proteinExistence type="predicted"/>
<sequence length="152" mass="16494">MGTITPCLWCDGHVGEAAEFYTTLFPNSSIERLDTTGPDGDVFMAHITVAGQSMQLLNGGPQFPFTEAVSFVYPCDGQDELDMFWNALIADGGEEGNCGWLRDKFGLSWQIIPDNMGELLGNQAAMEAMFAMKKLDIAALVSARDSLSGEEN</sequence>
<accession>A0A6J6HS39</accession>
<feature type="domain" description="PhnB-like" evidence="1">
    <location>
        <begin position="4"/>
        <end position="112"/>
    </location>
</feature>
<dbReference type="InterPro" id="IPR029068">
    <property type="entry name" value="Glyas_Bleomycin-R_OHBP_Dase"/>
</dbReference>
<evidence type="ECO:0000313" key="2">
    <source>
        <dbReference type="EMBL" id="CAB4615383.1"/>
    </source>
</evidence>
<dbReference type="Pfam" id="PF06983">
    <property type="entry name" value="3-dmu-9_3-mt"/>
    <property type="match status" value="1"/>
</dbReference>
<evidence type="ECO:0000259" key="1">
    <source>
        <dbReference type="Pfam" id="PF06983"/>
    </source>
</evidence>
<dbReference type="CDD" id="cd06588">
    <property type="entry name" value="PhnB_like"/>
    <property type="match status" value="1"/>
</dbReference>
<dbReference type="PIRSF" id="PIRSF021700">
    <property type="entry name" value="3_dmu_93_MTrfase"/>
    <property type="match status" value="1"/>
</dbReference>
<dbReference type="SUPFAM" id="SSF54593">
    <property type="entry name" value="Glyoxalase/Bleomycin resistance protein/Dihydroxybiphenyl dioxygenase"/>
    <property type="match status" value="1"/>
</dbReference>
<dbReference type="PANTHER" id="PTHR33990:SF2">
    <property type="entry name" value="PHNB-LIKE DOMAIN-CONTAINING PROTEIN"/>
    <property type="match status" value="1"/>
</dbReference>